<keyword evidence="4 6" id="KW-1133">Transmembrane helix</keyword>
<evidence type="ECO:0000313" key="9">
    <source>
        <dbReference type="Proteomes" id="UP001213681"/>
    </source>
</evidence>
<keyword evidence="9" id="KW-1185">Reference proteome</keyword>
<keyword evidence="3 6" id="KW-0812">Transmembrane</keyword>
<feature type="transmembrane region" description="Helical" evidence="6">
    <location>
        <begin position="126"/>
        <end position="147"/>
    </location>
</feature>
<dbReference type="PANTHER" id="PTHR48022:SF45">
    <property type="entry name" value="MAJOR FACILITATOR SUPERFAMILY (MFS) PROFILE DOMAIN-CONTAINING PROTEIN-RELATED"/>
    <property type="match status" value="1"/>
</dbReference>
<evidence type="ECO:0000256" key="3">
    <source>
        <dbReference type="ARBA" id="ARBA00022692"/>
    </source>
</evidence>
<feature type="transmembrane region" description="Helical" evidence="6">
    <location>
        <begin position="245"/>
        <end position="271"/>
    </location>
</feature>
<accession>A0AAD6BXP9</accession>
<dbReference type="AlphaFoldDB" id="A0AAD6BXP9"/>
<proteinExistence type="inferred from homology"/>
<comment type="caution">
    <text evidence="8">The sequence shown here is derived from an EMBL/GenBank/DDBJ whole genome shotgun (WGS) entry which is preliminary data.</text>
</comment>
<gene>
    <name evidence="8" type="ORF">N7458_012785</name>
</gene>
<feature type="transmembrane region" description="Helical" evidence="6">
    <location>
        <begin position="98"/>
        <end position="114"/>
    </location>
</feature>
<feature type="transmembrane region" description="Helical" evidence="6">
    <location>
        <begin position="340"/>
        <end position="364"/>
    </location>
</feature>
<dbReference type="InterPro" id="IPR020846">
    <property type="entry name" value="MFS_dom"/>
</dbReference>
<dbReference type="GO" id="GO:0016020">
    <property type="term" value="C:membrane"/>
    <property type="evidence" value="ECO:0007669"/>
    <property type="project" value="UniProtKB-SubCell"/>
</dbReference>
<evidence type="ECO:0000256" key="6">
    <source>
        <dbReference type="SAM" id="Phobius"/>
    </source>
</evidence>
<dbReference type="GO" id="GO:0005351">
    <property type="term" value="F:carbohydrate:proton symporter activity"/>
    <property type="evidence" value="ECO:0007669"/>
    <property type="project" value="TreeGrafter"/>
</dbReference>
<feature type="transmembrane region" description="Helical" evidence="6">
    <location>
        <begin position="12"/>
        <end position="33"/>
    </location>
</feature>
<evidence type="ECO:0000256" key="5">
    <source>
        <dbReference type="ARBA" id="ARBA00023136"/>
    </source>
</evidence>
<dbReference type="InterPro" id="IPR050360">
    <property type="entry name" value="MFS_Sugar_Transporters"/>
</dbReference>
<dbReference type="InterPro" id="IPR036259">
    <property type="entry name" value="MFS_trans_sf"/>
</dbReference>
<dbReference type="PROSITE" id="PS50850">
    <property type="entry name" value="MFS"/>
    <property type="match status" value="1"/>
</dbReference>
<feature type="transmembrane region" description="Helical" evidence="6">
    <location>
        <begin position="406"/>
        <end position="427"/>
    </location>
</feature>
<feature type="domain" description="Major facilitator superfamily (MFS) profile" evidence="7">
    <location>
        <begin position="1"/>
        <end position="431"/>
    </location>
</feature>
<dbReference type="Proteomes" id="UP001213681">
    <property type="component" value="Unassembled WGS sequence"/>
</dbReference>
<feature type="transmembrane region" description="Helical" evidence="6">
    <location>
        <begin position="159"/>
        <end position="178"/>
    </location>
</feature>
<feature type="transmembrane region" description="Helical" evidence="6">
    <location>
        <begin position="314"/>
        <end position="334"/>
    </location>
</feature>
<comment type="subcellular location">
    <subcellularLocation>
        <location evidence="1">Membrane</location>
        <topology evidence="1">Multi-pass membrane protein</topology>
    </subcellularLocation>
</comment>
<sequence>MGRYFGFRGSRLQIATVFLVVCPAYICFGYNLAVAGGLLTLPSFMEQFPQLNTINITGAQNQLNSNIQGAVNSMFTVGGFLGALSTIPIGDILGRRRIIFIGSMLVIVVPVWQSELAGSAHRGAHVVAEGLFVAFGITASQWVGFAFSHLGASSISWRVPLVIQTPLSMMVMSTIFFMPESPRWLLRRNNVTEAEEIISLLRNADPRSEIVQREIVTIEASLEILGAMTKWDLVKMGEKRNVHRLLLGICGQSFGQLCGINSLTFYATIIFQQRLHLDATQSRLLGSCMTFVQIIGALLAVMTIDRLGRRKLMMISATGMCLSMSILAITASLVGNHAAMIVAVIFFYMYNIFYPFGFLGLPFLYSTEVAPPHLRAKMSGVSNAMTWLFNFVVVEITPSGFDSIAYRYYIVWAVMNFGIVVTVYFLFPETNNRTLEEMDEIFMQSHTIFDPPRLAKTLPRHTCQEEEAETMKGNIATVEHTDMPVLHRSTR</sequence>
<organism evidence="8 9">
    <name type="scientific">Penicillium daleae</name>
    <dbReference type="NCBI Taxonomy" id="63821"/>
    <lineage>
        <taxon>Eukaryota</taxon>
        <taxon>Fungi</taxon>
        <taxon>Dikarya</taxon>
        <taxon>Ascomycota</taxon>
        <taxon>Pezizomycotina</taxon>
        <taxon>Eurotiomycetes</taxon>
        <taxon>Eurotiomycetidae</taxon>
        <taxon>Eurotiales</taxon>
        <taxon>Aspergillaceae</taxon>
        <taxon>Penicillium</taxon>
    </lineage>
</organism>
<dbReference type="PROSITE" id="PS00216">
    <property type="entry name" value="SUGAR_TRANSPORT_1"/>
    <property type="match status" value="1"/>
</dbReference>
<reference evidence="8" key="2">
    <citation type="journal article" date="2023" name="IMA Fungus">
        <title>Comparative genomic study of the Penicillium genus elucidates a diverse pangenome and 15 lateral gene transfer events.</title>
        <authorList>
            <person name="Petersen C."/>
            <person name="Sorensen T."/>
            <person name="Nielsen M.R."/>
            <person name="Sondergaard T.E."/>
            <person name="Sorensen J.L."/>
            <person name="Fitzpatrick D.A."/>
            <person name="Frisvad J.C."/>
            <person name="Nielsen K.L."/>
        </authorList>
    </citation>
    <scope>NUCLEOTIDE SEQUENCE</scope>
    <source>
        <strain evidence="8">IBT 16125</strain>
    </source>
</reference>
<dbReference type="InterPro" id="IPR005829">
    <property type="entry name" value="Sugar_transporter_CS"/>
</dbReference>
<name>A0AAD6BXP9_9EURO</name>
<comment type="similarity">
    <text evidence="2">Belongs to the major facilitator superfamily. Sugar transporter (TC 2.A.1.1) family.</text>
</comment>
<keyword evidence="5 6" id="KW-0472">Membrane</keyword>
<dbReference type="InterPro" id="IPR005828">
    <property type="entry name" value="MFS_sugar_transport-like"/>
</dbReference>
<reference evidence="8" key="1">
    <citation type="submission" date="2022-12" db="EMBL/GenBank/DDBJ databases">
        <authorList>
            <person name="Petersen C."/>
        </authorList>
    </citation>
    <scope>NUCLEOTIDE SEQUENCE</scope>
    <source>
        <strain evidence="8">IBT 16125</strain>
    </source>
</reference>
<evidence type="ECO:0000259" key="7">
    <source>
        <dbReference type="PROSITE" id="PS50850"/>
    </source>
</evidence>
<dbReference type="GeneID" id="81606409"/>
<dbReference type="EMBL" id="JAPVEA010000009">
    <property type="protein sequence ID" value="KAJ5433629.1"/>
    <property type="molecule type" value="Genomic_DNA"/>
</dbReference>
<protein>
    <recommendedName>
        <fullName evidence="7">Major facilitator superfamily (MFS) profile domain-containing protein</fullName>
    </recommendedName>
</protein>
<dbReference type="Pfam" id="PF00083">
    <property type="entry name" value="Sugar_tr"/>
    <property type="match status" value="1"/>
</dbReference>
<evidence type="ECO:0000256" key="1">
    <source>
        <dbReference type="ARBA" id="ARBA00004141"/>
    </source>
</evidence>
<feature type="transmembrane region" description="Helical" evidence="6">
    <location>
        <begin position="283"/>
        <end position="302"/>
    </location>
</feature>
<dbReference type="PANTHER" id="PTHR48022">
    <property type="entry name" value="PLASTIDIC GLUCOSE TRANSPORTER 4"/>
    <property type="match status" value="1"/>
</dbReference>
<evidence type="ECO:0000256" key="4">
    <source>
        <dbReference type="ARBA" id="ARBA00022989"/>
    </source>
</evidence>
<evidence type="ECO:0000256" key="2">
    <source>
        <dbReference type="ARBA" id="ARBA00010992"/>
    </source>
</evidence>
<dbReference type="SUPFAM" id="SSF103473">
    <property type="entry name" value="MFS general substrate transporter"/>
    <property type="match status" value="1"/>
</dbReference>
<evidence type="ECO:0000313" key="8">
    <source>
        <dbReference type="EMBL" id="KAJ5433629.1"/>
    </source>
</evidence>
<dbReference type="Gene3D" id="1.20.1250.20">
    <property type="entry name" value="MFS general substrate transporter like domains"/>
    <property type="match status" value="1"/>
</dbReference>
<dbReference type="RefSeq" id="XP_056760920.1">
    <property type="nucleotide sequence ID" value="XM_056916166.1"/>
</dbReference>